<dbReference type="AlphaFoldDB" id="A0A4R2NL01"/>
<dbReference type="PROSITE" id="PS50921">
    <property type="entry name" value="ANTAR"/>
    <property type="match status" value="1"/>
</dbReference>
<dbReference type="EMBL" id="SLXL01000007">
    <property type="protein sequence ID" value="TCP22200.1"/>
    <property type="molecule type" value="Genomic_DNA"/>
</dbReference>
<evidence type="ECO:0000313" key="2">
    <source>
        <dbReference type="EMBL" id="TCP22200.1"/>
    </source>
</evidence>
<dbReference type="InterPro" id="IPR005561">
    <property type="entry name" value="ANTAR"/>
</dbReference>
<evidence type="ECO:0000313" key="3">
    <source>
        <dbReference type="Proteomes" id="UP000295733"/>
    </source>
</evidence>
<protein>
    <submittedName>
        <fullName evidence="2">AmiR/NasT family two-component response regulator</fullName>
    </submittedName>
</protein>
<proteinExistence type="predicted"/>
<dbReference type="RefSeq" id="WP_132603370.1">
    <property type="nucleotide sequence ID" value="NZ_NRRP01000029.1"/>
</dbReference>
<dbReference type="InterPro" id="IPR049021">
    <property type="entry name" value="AmiR_N"/>
</dbReference>
<sequence>MTAMLDLNFTGRRAVVLHPTETVRARLAARLDVLGLTVQGHWPDLPEAPMDVLFVDIDMGHDAQLPWEPGHAPTPVIGVVRSESPGRLAWALRQNLDAFLSEAAPELVYSSLVIAAAKWAERQRQRERDAETARRAGMRHVLVQAVIEIMASHDVDEMGALKKLRTLAMVERVALEDAALLVLNARGDRMSEGRA</sequence>
<gene>
    <name evidence="2" type="ORF">EV656_1078</name>
</gene>
<dbReference type="SUPFAM" id="SSF52172">
    <property type="entry name" value="CheY-like"/>
    <property type="match status" value="1"/>
</dbReference>
<reference evidence="2 3" key="1">
    <citation type="submission" date="2019-03" db="EMBL/GenBank/DDBJ databases">
        <title>Genomic Encyclopedia of Type Strains, Phase IV (KMG-IV): sequencing the most valuable type-strain genomes for metagenomic binning, comparative biology and taxonomic classification.</title>
        <authorList>
            <person name="Goeker M."/>
        </authorList>
    </citation>
    <scope>NUCLEOTIDE SEQUENCE [LARGE SCALE GENOMIC DNA]</scope>
    <source>
        <strain evidence="2 3">DSM 2781</strain>
    </source>
</reference>
<dbReference type="Proteomes" id="UP000295733">
    <property type="component" value="Unassembled WGS sequence"/>
</dbReference>
<dbReference type="OrthoDB" id="6159164at2"/>
<dbReference type="GO" id="GO:0003723">
    <property type="term" value="F:RNA binding"/>
    <property type="evidence" value="ECO:0007669"/>
    <property type="project" value="InterPro"/>
</dbReference>
<name>A0A4R2NL01_RHOAD</name>
<feature type="domain" description="ANTAR" evidence="1">
    <location>
        <begin position="122"/>
        <end position="183"/>
    </location>
</feature>
<evidence type="ECO:0000259" key="1">
    <source>
        <dbReference type="PROSITE" id="PS50921"/>
    </source>
</evidence>
<comment type="caution">
    <text evidence="2">The sequence shown here is derived from an EMBL/GenBank/DDBJ whole genome shotgun (WGS) entry which is preliminary data.</text>
</comment>
<dbReference type="Pfam" id="PF21332">
    <property type="entry name" value="AmiR_N"/>
    <property type="match status" value="1"/>
</dbReference>
<keyword evidence="3" id="KW-1185">Reference proteome</keyword>
<accession>A0A4R2NL01</accession>
<dbReference type="InterPro" id="IPR011006">
    <property type="entry name" value="CheY-like_superfamily"/>
</dbReference>
<organism evidence="2 3">
    <name type="scientific">Rhodovulum adriaticum</name>
    <name type="common">Rhodopseudomonas adriatica</name>
    <dbReference type="NCBI Taxonomy" id="35804"/>
    <lineage>
        <taxon>Bacteria</taxon>
        <taxon>Pseudomonadati</taxon>
        <taxon>Pseudomonadota</taxon>
        <taxon>Alphaproteobacteria</taxon>
        <taxon>Rhodobacterales</taxon>
        <taxon>Paracoccaceae</taxon>
        <taxon>Rhodovulum</taxon>
    </lineage>
</organism>
<dbReference type="Gene3D" id="3.40.50.2300">
    <property type="match status" value="1"/>
</dbReference>